<dbReference type="STRING" id="33936.AZI98_13410"/>
<evidence type="ECO:0000256" key="2">
    <source>
        <dbReference type="ARBA" id="ARBA00022723"/>
    </source>
</evidence>
<dbReference type="GO" id="GO:0009117">
    <property type="term" value="P:nucleotide metabolic process"/>
    <property type="evidence" value="ECO:0007669"/>
    <property type="project" value="InterPro"/>
</dbReference>
<protein>
    <submittedName>
        <fullName evidence="6">Mutase</fullName>
    </submittedName>
</protein>
<comment type="similarity">
    <text evidence="1">Belongs to the phosphopentomutase family.</text>
</comment>
<dbReference type="PANTHER" id="PTHR21110:SF0">
    <property type="entry name" value="PHOSPHOPENTOMUTASE"/>
    <property type="match status" value="1"/>
</dbReference>
<evidence type="ECO:0000256" key="1">
    <source>
        <dbReference type="ARBA" id="ARBA00010373"/>
    </source>
</evidence>
<dbReference type="PIRSF" id="PIRSF001491">
    <property type="entry name" value="Ppentomutase"/>
    <property type="match status" value="1"/>
</dbReference>
<dbReference type="Gene3D" id="3.30.70.1250">
    <property type="entry name" value="Phosphopentomutase"/>
    <property type="match status" value="1"/>
</dbReference>
<reference evidence="6 7" key="1">
    <citation type="submission" date="2016-04" db="EMBL/GenBank/DDBJ databases">
        <title>Draft genome sequence of Aeribacillus pallidus 8m3 from petroleum reservoir.</title>
        <authorList>
            <person name="Poltaraus A.B."/>
            <person name="Nazina T.N."/>
            <person name="Tourova T.P."/>
            <person name="Malakho S.M."/>
            <person name="Korshunova A.V."/>
            <person name="Sokolova D.S."/>
        </authorList>
    </citation>
    <scope>NUCLEOTIDE SEQUENCE [LARGE SCALE GENOMIC DNA]</scope>
    <source>
        <strain evidence="6 7">8m3</strain>
    </source>
</reference>
<keyword evidence="4" id="KW-0413">Isomerase</keyword>
<evidence type="ECO:0000256" key="4">
    <source>
        <dbReference type="ARBA" id="ARBA00023235"/>
    </source>
</evidence>
<dbReference type="CDD" id="cd16009">
    <property type="entry name" value="PPM"/>
    <property type="match status" value="1"/>
</dbReference>
<evidence type="ECO:0000256" key="3">
    <source>
        <dbReference type="ARBA" id="ARBA00023211"/>
    </source>
</evidence>
<comment type="caution">
    <text evidence="6">The sequence shown here is derived from an EMBL/GenBank/DDBJ whole genome shotgun (WGS) entry which is preliminary data.</text>
</comment>
<evidence type="ECO:0000313" key="6">
    <source>
        <dbReference type="EMBL" id="KZN95437.1"/>
    </source>
</evidence>
<dbReference type="Gene3D" id="3.40.720.10">
    <property type="entry name" value="Alkaline Phosphatase, subunit A"/>
    <property type="match status" value="1"/>
</dbReference>
<evidence type="ECO:0000259" key="5">
    <source>
        <dbReference type="Pfam" id="PF01676"/>
    </source>
</evidence>
<sequence>MNKRVIIIILDSLGVGYMEDAKDYHPLDVGANTFYHIIDAVPSLKIPNFERLGINKILHHPKLKNVDNIASYGVLNLMHQGADSFEGHNEIMGTKPKKAYLAPFVENMDQVKRALEKEGYKVTIPNPELPYLLVSDLVIVADNIETDYGQIYNVSAPLDYIPFEEVLKIGQCVRKNVKVNRVIVLGGENVTPEHLQRSVERREDGLVGVNSPKSNVYKQGYQVRHLGFGISPEFQLPTLAKKSGMEVSLIGKMQDVIYCEGANRFPGVDTEQVMKDILHEMDNVKHGVIAATVQETDLAGHAQNPARYADRIEVVDRYLPEILEKMTEQDLLIMSADHGNDPTIGHNQHTREKTYLLVYHKQISPVKIGERKTLSDIAATSAEYLGLNKTENGTSFLQILQKGKRRLTDVFTIDNNA</sequence>
<keyword evidence="3" id="KW-0464">Manganese</keyword>
<dbReference type="InterPro" id="IPR017850">
    <property type="entry name" value="Alkaline_phosphatase_core_sf"/>
</dbReference>
<keyword evidence="2" id="KW-0479">Metal-binding</keyword>
<name>A0A161ZRA2_9BACI</name>
<dbReference type="NCBIfam" id="NF009049">
    <property type="entry name" value="PRK12383.1"/>
    <property type="match status" value="1"/>
</dbReference>
<dbReference type="SUPFAM" id="SSF53649">
    <property type="entry name" value="Alkaline phosphatase-like"/>
    <property type="match status" value="1"/>
</dbReference>
<dbReference type="AlphaFoldDB" id="A0A161ZRA2"/>
<dbReference type="OrthoDB" id="9769930at2"/>
<dbReference type="Pfam" id="PF01676">
    <property type="entry name" value="Metalloenzyme"/>
    <property type="match status" value="1"/>
</dbReference>
<accession>A0A161ZRA2</accession>
<dbReference type="GO" id="GO:0008973">
    <property type="term" value="F:phosphopentomutase activity"/>
    <property type="evidence" value="ECO:0007669"/>
    <property type="project" value="InterPro"/>
</dbReference>
<dbReference type="GO" id="GO:0005829">
    <property type="term" value="C:cytosol"/>
    <property type="evidence" value="ECO:0007669"/>
    <property type="project" value="TreeGrafter"/>
</dbReference>
<feature type="domain" description="Metalloenzyme" evidence="5">
    <location>
        <begin position="3"/>
        <end position="389"/>
    </location>
</feature>
<dbReference type="InterPro" id="IPR006124">
    <property type="entry name" value="Metalloenzyme"/>
</dbReference>
<dbReference type="RefSeq" id="WP_063388782.1">
    <property type="nucleotide sequence ID" value="NZ_LWBR01000048.1"/>
</dbReference>
<dbReference type="EMBL" id="LWBR01000048">
    <property type="protein sequence ID" value="KZN95437.1"/>
    <property type="molecule type" value="Genomic_DNA"/>
</dbReference>
<dbReference type="Proteomes" id="UP000076476">
    <property type="component" value="Unassembled WGS sequence"/>
</dbReference>
<gene>
    <name evidence="6" type="ORF">AZI98_13410</name>
</gene>
<keyword evidence="7" id="KW-1185">Reference proteome</keyword>
<proteinExistence type="inferred from homology"/>
<dbReference type="GO" id="GO:0000287">
    <property type="term" value="F:magnesium ion binding"/>
    <property type="evidence" value="ECO:0007669"/>
    <property type="project" value="InterPro"/>
</dbReference>
<dbReference type="PANTHER" id="PTHR21110">
    <property type="entry name" value="PHOSPHOPENTOMUTASE"/>
    <property type="match status" value="1"/>
</dbReference>
<dbReference type="InterPro" id="IPR010045">
    <property type="entry name" value="DeoB"/>
</dbReference>
<organism evidence="6 7">
    <name type="scientific">Aeribacillus pallidus</name>
    <dbReference type="NCBI Taxonomy" id="33936"/>
    <lineage>
        <taxon>Bacteria</taxon>
        <taxon>Bacillati</taxon>
        <taxon>Bacillota</taxon>
        <taxon>Bacilli</taxon>
        <taxon>Bacillales</taxon>
        <taxon>Bacillaceae</taxon>
        <taxon>Aeribacillus</taxon>
    </lineage>
</organism>
<dbReference type="GO" id="GO:0043094">
    <property type="term" value="P:metabolic compound salvage"/>
    <property type="evidence" value="ECO:0007669"/>
    <property type="project" value="InterPro"/>
</dbReference>
<evidence type="ECO:0000313" key="7">
    <source>
        <dbReference type="Proteomes" id="UP000076476"/>
    </source>
</evidence>
<dbReference type="InterPro" id="IPR024052">
    <property type="entry name" value="Phosphopentomutase_DeoB_cap_sf"/>
</dbReference>